<accession>A0A1W2DYG6</accession>
<dbReference type="Proteomes" id="UP000192738">
    <property type="component" value="Unassembled WGS sequence"/>
</dbReference>
<dbReference type="EMBL" id="FWXI01000019">
    <property type="protein sequence ID" value="SMD02544.1"/>
    <property type="molecule type" value="Genomic_DNA"/>
</dbReference>
<dbReference type="OrthoDB" id="156739at2"/>
<dbReference type="Pfam" id="PF00583">
    <property type="entry name" value="Acetyltransf_1"/>
    <property type="match status" value="1"/>
</dbReference>
<dbReference type="GO" id="GO:0008080">
    <property type="term" value="F:N-acetyltransferase activity"/>
    <property type="evidence" value="ECO:0007669"/>
    <property type="project" value="TreeGrafter"/>
</dbReference>
<dbReference type="PROSITE" id="PS51186">
    <property type="entry name" value="GNAT"/>
    <property type="match status" value="1"/>
</dbReference>
<dbReference type="AlphaFoldDB" id="A0A1W2DYG6"/>
<dbReference type="CDD" id="cd04301">
    <property type="entry name" value="NAT_SF"/>
    <property type="match status" value="1"/>
</dbReference>
<dbReference type="PANTHER" id="PTHR13355:SF15">
    <property type="entry name" value="GCN5-RELATED N-ACETYLTRANSFERASE 3, CHLOROPLASTIC"/>
    <property type="match status" value="1"/>
</dbReference>
<dbReference type="InterPro" id="IPR016181">
    <property type="entry name" value="Acyl_CoA_acyltransferase"/>
</dbReference>
<keyword evidence="3" id="KW-1185">Reference proteome</keyword>
<proteinExistence type="predicted"/>
<protein>
    <submittedName>
        <fullName evidence="2">N-acetylglutamate synthase, GNAT family</fullName>
    </submittedName>
</protein>
<name>A0A1W2DYG6_9FIRM</name>
<evidence type="ECO:0000313" key="2">
    <source>
        <dbReference type="EMBL" id="SMD02544.1"/>
    </source>
</evidence>
<feature type="domain" description="N-acetyltransferase" evidence="1">
    <location>
        <begin position="1"/>
        <end position="154"/>
    </location>
</feature>
<dbReference type="SUPFAM" id="SSF55729">
    <property type="entry name" value="Acyl-CoA N-acyltransferases (Nat)"/>
    <property type="match status" value="1"/>
</dbReference>
<reference evidence="2 3" key="1">
    <citation type="submission" date="2017-04" db="EMBL/GenBank/DDBJ databases">
        <authorList>
            <person name="Afonso C.L."/>
            <person name="Miller P.J."/>
            <person name="Scott M.A."/>
            <person name="Spackman E."/>
            <person name="Goraichik I."/>
            <person name="Dimitrov K.M."/>
            <person name="Suarez D.L."/>
            <person name="Swayne D.E."/>
        </authorList>
    </citation>
    <scope>NUCLEOTIDE SEQUENCE [LARGE SCALE GENOMIC DNA]</scope>
    <source>
        <strain evidence="2 3">DSM 5090</strain>
    </source>
</reference>
<dbReference type="Gene3D" id="3.40.630.30">
    <property type="match status" value="1"/>
</dbReference>
<dbReference type="InterPro" id="IPR000182">
    <property type="entry name" value="GNAT_dom"/>
</dbReference>
<sequence length="154" mass="17180">MNIRKATIDDIDILIKLRIDYLLADNGNLTTDEKNAIRSQLTTYFSKHINHDFIAILAETDNNILSTAFLAISEKPANPAFITGKTGTLLNVLTYPEYRRIGIASRVISKIIDEAKQLGVSSINLSATKEGKPLYEKLGFTESPKYTSMKMQLV</sequence>
<dbReference type="InterPro" id="IPR039143">
    <property type="entry name" value="GNPNAT1-like"/>
</dbReference>
<dbReference type="STRING" id="112901.SAMN04488500_1197"/>
<evidence type="ECO:0000259" key="1">
    <source>
        <dbReference type="PROSITE" id="PS51186"/>
    </source>
</evidence>
<evidence type="ECO:0000313" key="3">
    <source>
        <dbReference type="Proteomes" id="UP000192738"/>
    </source>
</evidence>
<dbReference type="RefSeq" id="WP_084577393.1">
    <property type="nucleotide sequence ID" value="NZ_CP155572.1"/>
</dbReference>
<dbReference type="PANTHER" id="PTHR13355">
    <property type="entry name" value="GLUCOSAMINE 6-PHOSPHATE N-ACETYLTRANSFERASE"/>
    <property type="match status" value="1"/>
</dbReference>
<organism evidence="2 3">
    <name type="scientific">Sporomusa malonica</name>
    <dbReference type="NCBI Taxonomy" id="112901"/>
    <lineage>
        <taxon>Bacteria</taxon>
        <taxon>Bacillati</taxon>
        <taxon>Bacillota</taxon>
        <taxon>Negativicutes</taxon>
        <taxon>Selenomonadales</taxon>
        <taxon>Sporomusaceae</taxon>
        <taxon>Sporomusa</taxon>
    </lineage>
</organism>
<gene>
    <name evidence="2" type="ORF">SAMN04488500_1197</name>
</gene>